<evidence type="ECO:0000313" key="3">
    <source>
        <dbReference type="Proteomes" id="UP000022433"/>
    </source>
</evidence>
<feature type="signal peptide" evidence="1">
    <location>
        <begin position="1"/>
        <end position="18"/>
    </location>
</feature>
<organism evidence="2 3">
    <name type="scientific">Bacteroides fragilis str. 1007-1-F #10</name>
    <dbReference type="NCBI Taxonomy" id="1339295"/>
    <lineage>
        <taxon>Bacteria</taxon>
        <taxon>Pseudomonadati</taxon>
        <taxon>Bacteroidota</taxon>
        <taxon>Bacteroidia</taxon>
        <taxon>Bacteroidales</taxon>
        <taxon>Bacteroidaceae</taxon>
        <taxon>Bacteroides</taxon>
    </lineage>
</organism>
<dbReference type="Proteomes" id="UP000022433">
    <property type="component" value="Unassembled WGS sequence"/>
</dbReference>
<protein>
    <recommendedName>
        <fullName evidence="4">DUF3575 domain-containing protein</fullName>
    </recommendedName>
</protein>
<keyword evidence="1" id="KW-0732">Signal</keyword>
<reference evidence="2 3" key="1">
    <citation type="submission" date="2014-02" db="EMBL/GenBank/DDBJ databases">
        <authorList>
            <person name="Sears C."/>
            <person name="Carroll K."/>
            <person name="Sack B.R."/>
            <person name="Qadri F."/>
            <person name="Myers L.L."/>
            <person name="Chung G.-T."/>
            <person name="Escheverria P."/>
            <person name="Fraser C.M."/>
            <person name="Sadzewicz L."/>
            <person name="Shefchek K.A."/>
            <person name="Tallon L."/>
            <person name="Das S.P."/>
            <person name="Daugherty S."/>
            <person name="Mongodin E.F."/>
        </authorList>
    </citation>
    <scope>NUCLEOTIDE SEQUENCE [LARGE SCALE GENOMIC DNA]</scope>
    <source>
        <strain evidence="2 3">1007-1-F #10</strain>
    </source>
</reference>
<feature type="chain" id="PRO_5043032621" description="DUF3575 domain-containing protein" evidence="1">
    <location>
        <begin position="19"/>
        <end position="60"/>
    </location>
</feature>
<dbReference type="AlphaFoldDB" id="A0AAN4SJU2"/>
<name>A0AAN4SJU2_BACFG</name>
<dbReference type="Pfam" id="PF12099">
    <property type="entry name" value="DUF3575"/>
    <property type="match status" value="1"/>
</dbReference>
<dbReference type="InterPro" id="IPR021958">
    <property type="entry name" value="DUF3575"/>
</dbReference>
<comment type="caution">
    <text evidence="2">The sequence shown here is derived from an EMBL/GenBank/DDBJ whole genome shotgun (WGS) entry which is preliminary data.</text>
</comment>
<evidence type="ECO:0000313" key="2">
    <source>
        <dbReference type="EMBL" id="EYA15818.1"/>
    </source>
</evidence>
<proteinExistence type="predicted"/>
<accession>A0AAN4SJU2</accession>
<dbReference type="EMBL" id="JGEA01000014">
    <property type="protein sequence ID" value="EYA15818.1"/>
    <property type="molecule type" value="Genomic_DNA"/>
</dbReference>
<gene>
    <name evidence="2" type="ORF">M104_1113</name>
</gene>
<sequence>MKKICFFFFLLFSLQSFSQKVVLKNNLVYDALLTPNLSVEFSLGKKWTLDTQIGMNFFFI</sequence>
<evidence type="ECO:0008006" key="4">
    <source>
        <dbReference type="Google" id="ProtNLM"/>
    </source>
</evidence>
<evidence type="ECO:0000256" key="1">
    <source>
        <dbReference type="SAM" id="SignalP"/>
    </source>
</evidence>